<reference evidence="8" key="2">
    <citation type="submission" date="2011-02" db="EMBL/GenBank/DDBJ databases">
        <authorList>
            <person name="MacLean D."/>
        </authorList>
    </citation>
    <scope>NUCLEOTIDE SEQUENCE</scope>
</reference>
<evidence type="ECO:0000313" key="8">
    <source>
        <dbReference type="EMBL" id="CCA14190.1"/>
    </source>
</evidence>
<sequence>MDDNIAATSNAEAETSMTDSLAVKRSIAQPRENDQFDIKHPLQHRWVLWYDDSKKRHQSDNWENNLKKIYAFQTVEDFWCADASLINNILPPSKLPLGSNYHLFKEGVRPMWEDPVNAKGGKWILTNPRSRRNRLDECWLRVILALIGQTLDDEGDICGAVVSSRKVQDRIAIWTATASLEERQQAIGRAFRSVLVDFGKAEVLKFQSHEDAAASGSSFKNEVYVSEECDGILHDSTHLSTGNMKLEGFAYACKTVYVEAR</sequence>
<dbReference type="InterPro" id="IPR001040">
    <property type="entry name" value="TIF_eIF_4E"/>
</dbReference>
<dbReference type="PANTHER" id="PTHR11960">
    <property type="entry name" value="EUKARYOTIC TRANSLATION INITIATION FACTOR 4E RELATED"/>
    <property type="match status" value="1"/>
</dbReference>
<dbReference type="Gene3D" id="3.30.760.10">
    <property type="entry name" value="RNA Cap, Translation Initiation Factor Eif4e"/>
    <property type="match status" value="1"/>
</dbReference>
<dbReference type="GO" id="GO:0000340">
    <property type="term" value="F:RNA 7-methylguanosine cap binding"/>
    <property type="evidence" value="ECO:0007669"/>
    <property type="project" value="TreeGrafter"/>
</dbReference>
<reference evidence="8" key="1">
    <citation type="journal article" date="2011" name="PLoS Biol.">
        <title>Gene gain and loss during evolution of obligate parasitism in the white rust pathogen of Arabidopsis thaliana.</title>
        <authorList>
            <person name="Kemen E."/>
            <person name="Gardiner A."/>
            <person name="Schultz-Larsen T."/>
            <person name="Kemen A.C."/>
            <person name="Balmuth A.L."/>
            <person name="Robert-Seilaniantz A."/>
            <person name="Bailey K."/>
            <person name="Holub E."/>
            <person name="Studholme D.J."/>
            <person name="Maclean D."/>
            <person name="Jones J.D."/>
        </authorList>
    </citation>
    <scope>NUCLEOTIDE SEQUENCE</scope>
</reference>
<dbReference type="AlphaFoldDB" id="F0VZG0"/>
<name>F0VZG0_9STRA</name>
<dbReference type="Pfam" id="PF01652">
    <property type="entry name" value="IF4E"/>
    <property type="match status" value="1"/>
</dbReference>
<dbReference type="HOGENOM" id="CLU_043552_2_2_1"/>
<keyword evidence="5 6" id="KW-0648">Protein biosynthesis</keyword>
<evidence type="ECO:0000256" key="6">
    <source>
        <dbReference type="RuleBase" id="RU004374"/>
    </source>
</evidence>
<evidence type="ECO:0000256" key="3">
    <source>
        <dbReference type="ARBA" id="ARBA00022845"/>
    </source>
</evidence>
<feature type="region of interest" description="Disordered" evidence="7">
    <location>
        <begin position="1"/>
        <end position="20"/>
    </location>
</feature>
<keyword evidence="3" id="KW-0810">Translation regulation</keyword>
<keyword evidence="4 6" id="KW-0694">RNA-binding</keyword>
<evidence type="ECO:0000256" key="7">
    <source>
        <dbReference type="SAM" id="MobiDB-lite"/>
    </source>
</evidence>
<evidence type="ECO:0000256" key="2">
    <source>
        <dbReference type="ARBA" id="ARBA00022540"/>
    </source>
</evidence>
<keyword evidence="2 6" id="KW-0396">Initiation factor</keyword>
<dbReference type="GO" id="GO:0003743">
    <property type="term" value="F:translation initiation factor activity"/>
    <property type="evidence" value="ECO:0007669"/>
    <property type="project" value="UniProtKB-KW"/>
</dbReference>
<dbReference type="SUPFAM" id="SSF55418">
    <property type="entry name" value="eIF4e-like"/>
    <property type="match status" value="1"/>
</dbReference>
<dbReference type="PANTHER" id="PTHR11960:SF8">
    <property type="entry name" value="EUKARYOTIC TRANSLATION INITIATION FACTOR 4E1-RELATED"/>
    <property type="match status" value="1"/>
</dbReference>
<evidence type="ECO:0000256" key="5">
    <source>
        <dbReference type="ARBA" id="ARBA00022917"/>
    </source>
</evidence>
<gene>
    <name evidence="8" type="primary">AlNc14C2G298</name>
    <name evidence="8" type="ORF">ALNC14_003330</name>
</gene>
<comment type="similarity">
    <text evidence="1 6">Belongs to the eukaryotic initiation factor 4E family.</text>
</comment>
<feature type="compositionally biased region" description="Polar residues" evidence="7">
    <location>
        <begin position="1"/>
        <end position="19"/>
    </location>
</feature>
<accession>F0VZG0</accession>
<evidence type="ECO:0000256" key="1">
    <source>
        <dbReference type="ARBA" id="ARBA00009860"/>
    </source>
</evidence>
<dbReference type="EMBL" id="FR824047">
    <property type="protein sequence ID" value="CCA14190.1"/>
    <property type="molecule type" value="Genomic_DNA"/>
</dbReference>
<dbReference type="InterPro" id="IPR023398">
    <property type="entry name" value="TIF_eIF4e-like"/>
</dbReference>
<protein>
    <submittedName>
        <fullName evidence="8">Eukaryotic initiation factor 4E putative</fullName>
    </submittedName>
</protein>
<evidence type="ECO:0000256" key="4">
    <source>
        <dbReference type="ARBA" id="ARBA00022884"/>
    </source>
</evidence>
<dbReference type="GO" id="GO:0016281">
    <property type="term" value="C:eukaryotic translation initiation factor 4F complex"/>
    <property type="evidence" value="ECO:0007669"/>
    <property type="project" value="TreeGrafter"/>
</dbReference>
<dbReference type="GO" id="GO:0006417">
    <property type="term" value="P:regulation of translation"/>
    <property type="evidence" value="ECO:0007669"/>
    <property type="project" value="UniProtKB-KW"/>
</dbReference>
<proteinExistence type="inferred from homology"/>
<organism evidence="8">
    <name type="scientific">Albugo laibachii Nc14</name>
    <dbReference type="NCBI Taxonomy" id="890382"/>
    <lineage>
        <taxon>Eukaryota</taxon>
        <taxon>Sar</taxon>
        <taxon>Stramenopiles</taxon>
        <taxon>Oomycota</taxon>
        <taxon>Peronosporomycetes</taxon>
        <taxon>Albuginales</taxon>
        <taxon>Albuginaceae</taxon>
        <taxon>Albugo</taxon>
    </lineage>
</organism>